<dbReference type="InterPro" id="IPR023393">
    <property type="entry name" value="START-like_dom_sf"/>
</dbReference>
<dbReference type="SMART" id="SM01037">
    <property type="entry name" value="Bet_v_1"/>
    <property type="match status" value="1"/>
</dbReference>
<dbReference type="STRING" id="35608.A0A2U1MKS4"/>
<gene>
    <name evidence="2" type="ORF">CTI12_AA368840</name>
</gene>
<protein>
    <submittedName>
        <fullName evidence="2">Kirola</fullName>
    </submittedName>
</protein>
<dbReference type="SUPFAM" id="SSF55961">
    <property type="entry name" value="Bet v1-like"/>
    <property type="match status" value="1"/>
</dbReference>
<dbReference type="AlphaFoldDB" id="A0A2U1MKS4"/>
<feature type="domain" description="Bet v I/Major latex protein" evidence="1">
    <location>
        <begin position="2"/>
        <end position="151"/>
    </location>
</feature>
<dbReference type="OrthoDB" id="1858121at2759"/>
<dbReference type="InterPro" id="IPR000916">
    <property type="entry name" value="Bet_v_I/MLP"/>
</dbReference>
<accession>A0A2U1MKS4</accession>
<evidence type="ECO:0000313" key="2">
    <source>
        <dbReference type="EMBL" id="PWA61865.1"/>
    </source>
</evidence>
<name>A0A2U1MKS4_ARTAN</name>
<reference evidence="2 3" key="1">
    <citation type="journal article" date="2018" name="Mol. Plant">
        <title>The genome of Artemisia annua provides insight into the evolution of Asteraceae family and artemisinin biosynthesis.</title>
        <authorList>
            <person name="Shen Q."/>
            <person name="Zhang L."/>
            <person name="Liao Z."/>
            <person name="Wang S."/>
            <person name="Yan T."/>
            <person name="Shi P."/>
            <person name="Liu M."/>
            <person name="Fu X."/>
            <person name="Pan Q."/>
            <person name="Wang Y."/>
            <person name="Lv Z."/>
            <person name="Lu X."/>
            <person name="Zhang F."/>
            <person name="Jiang W."/>
            <person name="Ma Y."/>
            <person name="Chen M."/>
            <person name="Hao X."/>
            <person name="Li L."/>
            <person name="Tang Y."/>
            <person name="Lv G."/>
            <person name="Zhou Y."/>
            <person name="Sun X."/>
            <person name="Brodelius P.E."/>
            <person name="Rose J.K.C."/>
            <person name="Tang K."/>
        </authorList>
    </citation>
    <scope>NUCLEOTIDE SEQUENCE [LARGE SCALE GENOMIC DNA]</scope>
    <source>
        <strain evidence="3">cv. Huhao1</strain>
        <tissue evidence="2">Leaf</tissue>
    </source>
</reference>
<proteinExistence type="predicted"/>
<organism evidence="2 3">
    <name type="scientific">Artemisia annua</name>
    <name type="common">Sweet wormwood</name>
    <dbReference type="NCBI Taxonomy" id="35608"/>
    <lineage>
        <taxon>Eukaryota</taxon>
        <taxon>Viridiplantae</taxon>
        <taxon>Streptophyta</taxon>
        <taxon>Embryophyta</taxon>
        <taxon>Tracheophyta</taxon>
        <taxon>Spermatophyta</taxon>
        <taxon>Magnoliopsida</taxon>
        <taxon>eudicotyledons</taxon>
        <taxon>Gunneridae</taxon>
        <taxon>Pentapetalae</taxon>
        <taxon>asterids</taxon>
        <taxon>campanulids</taxon>
        <taxon>Asterales</taxon>
        <taxon>Asteraceae</taxon>
        <taxon>Asteroideae</taxon>
        <taxon>Anthemideae</taxon>
        <taxon>Artemisiinae</taxon>
        <taxon>Artemisia</taxon>
    </lineage>
</organism>
<keyword evidence="3" id="KW-1185">Reference proteome</keyword>
<dbReference type="GO" id="GO:0006952">
    <property type="term" value="P:defense response"/>
    <property type="evidence" value="ECO:0007669"/>
    <property type="project" value="InterPro"/>
</dbReference>
<dbReference type="EMBL" id="PKPP01005004">
    <property type="protein sequence ID" value="PWA61865.1"/>
    <property type="molecule type" value="Genomic_DNA"/>
</dbReference>
<comment type="caution">
    <text evidence="2">The sequence shown here is derived from an EMBL/GenBank/DDBJ whole genome shotgun (WGS) entry which is preliminary data.</text>
</comment>
<evidence type="ECO:0000259" key="1">
    <source>
        <dbReference type="SMART" id="SM01037"/>
    </source>
</evidence>
<sequence length="170" mass="19258">MGLIEKKVAKIDIICNGDIIYGLFRYRLSELLNLAPEYFKSCKLQEGEWGAIGSIINWNYVIDGKSQVITHNIDAMDEKNKSLSFKVLNGDLLKFYKSFKAYLQVDGNTESSTVTLTFEYEKMNEDVPDPDSLLELGKNVIKYAETRLNPTLVIEAAQKVGNDIKIPQLQ</sequence>
<dbReference type="InterPro" id="IPR051761">
    <property type="entry name" value="MLP-like_ligand-binding"/>
</dbReference>
<dbReference type="Proteomes" id="UP000245207">
    <property type="component" value="Unassembled WGS sequence"/>
</dbReference>
<dbReference type="Pfam" id="PF00407">
    <property type="entry name" value="Bet_v_1"/>
    <property type="match status" value="1"/>
</dbReference>
<dbReference type="PANTHER" id="PTHR31907">
    <property type="entry name" value="MLP-LIKE PROTEIN 423"/>
    <property type="match status" value="1"/>
</dbReference>
<dbReference type="Gene3D" id="3.30.530.20">
    <property type="match status" value="1"/>
</dbReference>
<evidence type="ECO:0000313" key="3">
    <source>
        <dbReference type="Proteomes" id="UP000245207"/>
    </source>
</evidence>